<keyword evidence="3" id="KW-1185">Reference proteome</keyword>
<evidence type="ECO:0000256" key="1">
    <source>
        <dbReference type="SAM" id="Coils"/>
    </source>
</evidence>
<feature type="coiled-coil region" evidence="1">
    <location>
        <begin position="54"/>
        <end position="81"/>
    </location>
</feature>
<name>A0A2T4Z8Z4_9BACL</name>
<sequence>MTELYQDVCREIDVLEIRIRDLEMEYKFWYKACHRGGFPLDTCLGRMKDICDKVEHYSLILEQKEKARKEMEQRIAGFEGLEHRVAYMRDIAGKTLPEIAVELGYSYDWIKKLSARSKRKALRRHYKVESL</sequence>
<accession>A0A2T4Z8Z4</accession>
<dbReference type="InterPro" id="IPR013324">
    <property type="entry name" value="RNA_pol_sigma_r3/r4-like"/>
</dbReference>
<gene>
    <name evidence="2" type="ORF">C8J48_0944</name>
</gene>
<dbReference type="SUPFAM" id="SSF88659">
    <property type="entry name" value="Sigma3 and sigma4 domains of RNA polymerase sigma factors"/>
    <property type="match status" value="1"/>
</dbReference>
<dbReference type="AlphaFoldDB" id="A0A2T4Z8Z4"/>
<dbReference type="Proteomes" id="UP000241639">
    <property type="component" value="Unassembled WGS sequence"/>
</dbReference>
<dbReference type="OrthoDB" id="1954586at2"/>
<reference evidence="2 3" key="1">
    <citation type="submission" date="2018-04" db="EMBL/GenBank/DDBJ databases">
        <title>Genomic Encyclopedia of Archaeal and Bacterial Type Strains, Phase II (KMG-II): from individual species to whole genera.</title>
        <authorList>
            <person name="Goeker M."/>
        </authorList>
    </citation>
    <scope>NUCLEOTIDE SEQUENCE [LARGE SCALE GENOMIC DNA]</scope>
    <source>
        <strain evidence="2 3">DSM 45169</strain>
    </source>
</reference>
<dbReference type="EMBL" id="PZZP01000001">
    <property type="protein sequence ID" value="PTM58362.1"/>
    <property type="molecule type" value="Genomic_DNA"/>
</dbReference>
<dbReference type="RefSeq" id="WP_146160445.1">
    <property type="nucleotide sequence ID" value="NZ_PZZP01000001.1"/>
</dbReference>
<evidence type="ECO:0000313" key="2">
    <source>
        <dbReference type="EMBL" id="PTM58362.1"/>
    </source>
</evidence>
<keyword evidence="1" id="KW-0175">Coiled coil</keyword>
<organism evidence="2 3">
    <name type="scientific">Desmospora activa DSM 45169</name>
    <dbReference type="NCBI Taxonomy" id="1121389"/>
    <lineage>
        <taxon>Bacteria</taxon>
        <taxon>Bacillati</taxon>
        <taxon>Bacillota</taxon>
        <taxon>Bacilli</taxon>
        <taxon>Bacillales</taxon>
        <taxon>Thermoactinomycetaceae</taxon>
        <taxon>Desmospora</taxon>
    </lineage>
</organism>
<evidence type="ECO:0008006" key="4">
    <source>
        <dbReference type="Google" id="ProtNLM"/>
    </source>
</evidence>
<evidence type="ECO:0000313" key="3">
    <source>
        <dbReference type="Proteomes" id="UP000241639"/>
    </source>
</evidence>
<protein>
    <recommendedName>
        <fullName evidence="4">Sigma-70-like protein</fullName>
    </recommendedName>
</protein>
<comment type="caution">
    <text evidence="2">The sequence shown here is derived from an EMBL/GenBank/DDBJ whole genome shotgun (WGS) entry which is preliminary data.</text>
</comment>
<proteinExistence type="predicted"/>